<dbReference type="Proteomes" id="UP000198211">
    <property type="component" value="Unassembled WGS sequence"/>
</dbReference>
<comment type="caution">
    <text evidence="2">The sequence shown here is derived from an EMBL/GenBank/DDBJ whole genome shotgun (WGS) entry which is preliminary data.</text>
</comment>
<reference evidence="3" key="1">
    <citation type="submission" date="2017-03" db="EMBL/GenBank/DDBJ databases">
        <title>Phytopthora megakarya and P. palmivora, two closely related causual agents of cacao black pod achieved similar genome size and gene model numbers by different mechanisms.</title>
        <authorList>
            <person name="Ali S."/>
            <person name="Shao J."/>
            <person name="Larry D.J."/>
            <person name="Kronmiller B."/>
            <person name="Shen D."/>
            <person name="Strem M.D."/>
            <person name="Melnick R.L."/>
            <person name="Guiltinan M.J."/>
            <person name="Tyler B.M."/>
            <person name="Meinhardt L.W."/>
            <person name="Bailey B.A."/>
        </authorList>
    </citation>
    <scope>NUCLEOTIDE SEQUENCE [LARGE SCALE GENOMIC DNA]</scope>
    <source>
        <strain evidence="3">zdho120</strain>
    </source>
</reference>
<evidence type="ECO:0000313" key="3">
    <source>
        <dbReference type="Proteomes" id="UP000198211"/>
    </source>
</evidence>
<dbReference type="AlphaFoldDB" id="A0A225UQ42"/>
<accession>A0A225UQ42</accession>
<sequence>MVPTVMESCRGKPVCVRLTNVSDGTARCYKHSSVVLWIPKEELPREVGYDRLDPSKYNEWQVLAYAEGRDATLLQKEKELYECWLAEQPPAVERLEYTTPARILTRPTEDSVAPRKSALDYSGSDDRSDGMNSHCSARMRDDSGASVAAGVDEETSEDSTRNQQNPAEDLVDMLELIYIFVMQEIEAEIAAGDIGTDEE</sequence>
<evidence type="ECO:0000313" key="2">
    <source>
        <dbReference type="EMBL" id="OWY95212.1"/>
    </source>
</evidence>
<evidence type="ECO:0000256" key="1">
    <source>
        <dbReference type="SAM" id="MobiDB-lite"/>
    </source>
</evidence>
<protein>
    <submittedName>
        <fullName evidence="2">Uncharacterized protein</fullName>
    </submittedName>
</protein>
<feature type="region of interest" description="Disordered" evidence="1">
    <location>
        <begin position="106"/>
        <end position="167"/>
    </location>
</feature>
<gene>
    <name evidence="2" type="ORF">PHMEG_00034844</name>
</gene>
<dbReference type="EMBL" id="NBNE01013251">
    <property type="protein sequence ID" value="OWY95212.1"/>
    <property type="molecule type" value="Genomic_DNA"/>
</dbReference>
<organism evidence="2 3">
    <name type="scientific">Phytophthora megakarya</name>
    <dbReference type="NCBI Taxonomy" id="4795"/>
    <lineage>
        <taxon>Eukaryota</taxon>
        <taxon>Sar</taxon>
        <taxon>Stramenopiles</taxon>
        <taxon>Oomycota</taxon>
        <taxon>Peronosporomycetes</taxon>
        <taxon>Peronosporales</taxon>
        <taxon>Peronosporaceae</taxon>
        <taxon>Phytophthora</taxon>
    </lineage>
</organism>
<keyword evidence="3" id="KW-1185">Reference proteome</keyword>
<dbReference type="OrthoDB" id="128850at2759"/>
<proteinExistence type="predicted"/>
<name>A0A225UQ42_9STRA</name>